<evidence type="ECO:0000313" key="2">
    <source>
        <dbReference type="Proteomes" id="UP000018720"/>
    </source>
</evidence>
<organism evidence="1 2">
    <name type="scientific">Leptospira licerasiae str. MMD4847</name>
    <dbReference type="NCBI Taxonomy" id="1049971"/>
    <lineage>
        <taxon>Bacteria</taxon>
        <taxon>Pseudomonadati</taxon>
        <taxon>Spirochaetota</taxon>
        <taxon>Spirochaetia</taxon>
        <taxon>Leptospirales</taxon>
        <taxon>Leptospiraceae</taxon>
        <taxon>Leptospira</taxon>
    </lineage>
</organism>
<protein>
    <recommendedName>
        <fullName evidence="3">DUF1564 family protein</fullName>
    </recommendedName>
</protein>
<keyword evidence="2" id="KW-1185">Reference proteome</keyword>
<evidence type="ECO:0000313" key="1">
    <source>
        <dbReference type="EMBL" id="EJZ42814.1"/>
    </source>
</evidence>
<evidence type="ECO:0008006" key="3">
    <source>
        <dbReference type="Google" id="ProtNLM"/>
    </source>
</evidence>
<dbReference type="Proteomes" id="UP000018720">
    <property type="component" value="Unassembled WGS sequence"/>
</dbReference>
<dbReference type="RefSeq" id="WP_008590240.1">
    <property type="nucleotide sequence ID" value="NZ_AHOM02000004.1"/>
</dbReference>
<sequence length="203" mass="24320">MKNSKSAEITKKQKYLLSLQKELRSIQQEIRSLPLVPYPKPIFYSYAIKWTIRDLRLKRYSEVYEYILEKHGEFTRTKSIKKARELNPPKIMISNKDYIKLLDKYPMASRWFIKAKDKYNNKVHIFNKQDLLVKGIFKLFVTHSRSISPKLEKRKAEIKDIIYGNYKNAGLLNKYLGISRTWRDDLRYKFEAKYLDNIAKEGL</sequence>
<name>A0ABP2RE91_9LEPT</name>
<accession>A0ABP2RE91</accession>
<proteinExistence type="predicted"/>
<dbReference type="EMBL" id="AHOM02000004">
    <property type="protein sequence ID" value="EJZ42814.1"/>
    <property type="molecule type" value="Genomic_DNA"/>
</dbReference>
<comment type="caution">
    <text evidence="1">The sequence shown here is derived from an EMBL/GenBank/DDBJ whole genome shotgun (WGS) entry which is preliminary data.</text>
</comment>
<reference evidence="1 2" key="1">
    <citation type="submission" date="2012-08" db="EMBL/GenBank/DDBJ databases">
        <authorList>
            <person name="Harkins D.M."/>
            <person name="Durkin A.S."/>
            <person name="Selengut J.D."/>
            <person name="Sanka R."/>
            <person name="DePew J."/>
            <person name="Purushe J."/>
            <person name="Matthias M.A."/>
            <person name="Vinetz J.M."/>
            <person name="Sutton G.G."/>
            <person name="Nelson W.C."/>
            <person name="Fouts D.E."/>
        </authorList>
    </citation>
    <scope>NUCLEOTIDE SEQUENCE [LARGE SCALE GENOMIC DNA]</scope>
    <source>
        <strain evidence="1 2">MMD4847</strain>
    </source>
</reference>
<gene>
    <name evidence="1" type="ORF">LEP1GSC178_3044</name>
</gene>